<dbReference type="Pfam" id="PF03269">
    <property type="entry name" value="DUF268"/>
    <property type="match status" value="1"/>
</dbReference>
<dbReference type="GO" id="GO:0005509">
    <property type="term" value="F:calcium ion binding"/>
    <property type="evidence" value="ECO:0007669"/>
    <property type="project" value="TreeGrafter"/>
</dbReference>
<dbReference type="InterPro" id="IPR048593">
    <property type="entry name" value="AOAH_Saposin_N"/>
</dbReference>
<dbReference type="InterPro" id="IPR008139">
    <property type="entry name" value="SaposinB_dom"/>
</dbReference>
<dbReference type="Proteomes" id="UP000318571">
    <property type="component" value="Chromosome 8"/>
</dbReference>
<gene>
    <name evidence="3" type="ORF">TCAL_03665</name>
</gene>
<dbReference type="Gene3D" id="3.40.50.1110">
    <property type="entry name" value="SGNH hydrolase"/>
    <property type="match status" value="1"/>
</dbReference>
<comment type="caution">
    <text evidence="3">The sequence shown here is derived from an EMBL/GenBank/DDBJ whole genome shotgun (WGS) entry which is preliminary data.</text>
</comment>
<dbReference type="Pfam" id="PF20825">
    <property type="entry name" value="Saposin"/>
    <property type="match status" value="1"/>
</dbReference>
<evidence type="ECO:0000259" key="2">
    <source>
        <dbReference type="PROSITE" id="PS50015"/>
    </source>
</evidence>
<sequence length="821" mass="93202">MAKQLAQIHHESVLDSLDRLCGFFPQSVQSSCDDLLKFLGPFLLKELTAKTSPDVLCYQLQICHVDPGKSMCHLFPLPMDLNSINSASIKRIDVPESYQRNINGDPWFCYVPGVRQLCDIIDNVYGKLTPGLDLDHDRFSPIEKFRGSLWRGRDCSDFRSDVHPGRRSIQEDLFFDSNCNGIFGANHNTSIGYEEELCGGTGQRGVIYIGDSVGAHFHAPPPWFTPKLLSERVLTNLTSVLSNEFDWPDLGFATGFQNSSMPDLIQGQVDSIYLRMRERNLCNHRDYQNLARNGAESNNTLMYMKSISRDPTQDHPAIVFYSLVGNDVCNEYHDTLTHMTSPELFYENTITGLRYLEAHLPPNSHVILIGLVDANVIYDAMAQRFHPLGQYNRDLTNDDLYAWFNCMEIGPCHGWMTSNVTVRLATTERAKKLNQVLQKVAKTEKFTNFDVHYISNPFRIVMKEWVAGGGQLWQLIEPVDSFHPTQGAQPLIAEALWRTLEKRLPHVLGPMIQTDCGETCDTTITGPLGKYFNVLQKDFDCEDIVTNPILDYSSTSDKPPRLDELSDSIKSKFTYGNQFGLEYLYLDDSNGVTHNLKWTEQEVEQYRQSYRLGKLHGLYGFKACHDIGQHIRDHIQEQVQDGHVLVIGSQVPWLEAILLEHGAKKVTTLEYVPIDNQHPDLEVLDPKEFRKRFTEGALPQFDAMATFSSLEHSGLGRYGDGINPWGDLITMAKAWCVMRPGGRALVGVPVGYDAVLFNGCKLYGHLQLSHLFTNFEQIYTEANMTINAKDIPGEDRKYTNLFDYQPIFIIQKPLIDNKSEL</sequence>
<dbReference type="OMA" id="MTTPEDY"/>
<reference evidence="3 4" key="1">
    <citation type="journal article" date="2018" name="Nat. Ecol. Evol.">
        <title>Genomic signatures of mitonuclear coevolution across populations of Tigriopus californicus.</title>
        <authorList>
            <person name="Barreto F.S."/>
            <person name="Watson E.T."/>
            <person name="Lima T.G."/>
            <person name="Willett C.S."/>
            <person name="Edmands S."/>
            <person name="Li W."/>
            <person name="Burton R.S."/>
        </authorList>
    </citation>
    <scope>NUCLEOTIDE SEQUENCE [LARGE SCALE GENOMIC DNA]</scope>
    <source>
        <strain evidence="3 4">San Diego</strain>
    </source>
</reference>
<dbReference type="SUPFAM" id="SSF47862">
    <property type="entry name" value="Saposin"/>
    <property type="match status" value="1"/>
</dbReference>
<evidence type="ECO:0000256" key="1">
    <source>
        <dbReference type="ARBA" id="ARBA00023157"/>
    </source>
</evidence>
<dbReference type="GO" id="GO:0050528">
    <property type="term" value="F:acyloxyacyl hydrolase activity"/>
    <property type="evidence" value="ECO:0007669"/>
    <property type="project" value="InterPro"/>
</dbReference>
<evidence type="ECO:0000313" key="3">
    <source>
        <dbReference type="EMBL" id="TRY61096.1"/>
    </source>
</evidence>
<accession>A0A553N6P9</accession>
<name>A0A553N6P9_TIGCA</name>
<protein>
    <recommendedName>
        <fullName evidence="2">Saposin B-type domain-containing protein</fullName>
    </recommendedName>
</protein>
<proteinExistence type="predicted"/>
<dbReference type="InterPro" id="IPR039676">
    <property type="entry name" value="AOAH"/>
</dbReference>
<dbReference type="EMBL" id="VCGU01000459">
    <property type="protein sequence ID" value="TRY61096.1"/>
    <property type="molecule type" value="Genomic_DNA"/>
</dbReference>
<dbReference type="PANTHER" id="PTHR15010:SF0">
    <property type="entry name" value="ACYLOXYACYL HYDROLASE"/>
    <property type="match status" value="1"/>
</dbReference>
<dbReference type="InterPro" id="IPR001087">
    <property type="entry name" value="GDSL"/>
</dbReference>
<evidence type="ECO:0000313" key="4">
    <source>
        <dbReference type="Proteomes" id="UP000318571"/>
    </source>
</evidence>
<dbReference type="InterPro" id="IPR036514">
    <property type="entry name" value="SGNH_hydro_sf"/>
</dbReference>
<dbReference type="AlphaFoldDB" id="A0A553N6P9"/>
<dbReference type="GO" id="GO:0009104">
    <property type="term" value="P:lipopolysaccharide catabolic process"/>
    <property type="evidence" value="ECO:0007669"/>
    <property type="project" value="TreeGrafter"/>
</dbReference>
<dbReference type="InterPro" id="IPR004951">
    <property type="entry name" value="DUF268_CAE_spp"/>
</dbReference>
<feature type="domain" description="Saposin B-type" evidence="2">
    <location>
        <begin position="1"/>
        <end position="67"/>
    </location>
</feature>
<dbReference type="Pfam" id="PF00657">
    <property type="entry name" value="Lipase_GDSL"/>
    <property type="match status" value="1"/>
</dbReference>
<dbReference type="Gene3D" id="1.10.225.10">
    <property type="entry name" value="Saposin-like"/>
    <property type="match status" value="1"/>
</dbReference>
<keyword evidence="1" id="KW-1015">Disulfide bond</keyword>
<dbReference type="SUPFAM" id="SSF52266">
    <property type="entry name" value="SGNH hydrolase"/>
    <property type="match status" value="1"/>
</dbReference>
<dbReference type="InterPro" id="IPR011001">
    <property type="entry name" value="Saposin-like"/>
</dbReference>
<keyword evidence="4" id="KW-1185">Reference proteome</keyword>
<dbReference type="PROSITE" id="PS50015">
    <property type="entry name" value="SAP_B"/>
    <property type="match status" value="1"/>
</dbReference>
<dbReference type="PANTHER" id="PTHR15010">
    <property type="entry name" value="ACYLOXYACYL HYDROLASE"/>
    <property type="match status" value="1"/>
</dbReference>
<organism evidence="3 4">
    <name type="scientific">Tigriopus californicus</name>
    <name type="common">Marine copepod</name>
    <dbReference type="NCBI Taxonomy" id="6832"/>
    <lineage>
        <taxon>Eukaryota</taxon>
        <taxon>Metazoa</taxon>
        <taxon>Ecdysozoa</taxon>
        <taxon>Arthropoda</taxon>
        <taxon>Crustacea</taxon>
        <taxon>Multicrustacea</taxon>
        <taxon>Hexanauplia</taxon>
        <taxon>Copepoda</taxon>
        <taxon>Harpacticoida</taxon>
        <taxon>Harpacticidae</taxon>
        <taxon>Tigriopus</taxon>
    </lineage>
</organism>